<dbReference type="RefSeq" id="WP_245901942.1">
    <property type="nucleotide sequence ID" value="NZ_PZZL01000003.1"/>
</dbReference>
<dbReference type="PANTHER" id="PTHR30055:SF181">
    <property type="entry name" value="BLR6905 PROTEIN"/>
    <property type="match status" value="1"/>
</dbReference>
<dbReference type="InterPro" id="IPR023772">
    <property type="entry name" value="DNA-bd_HTH_TetR-type_CS"/>
</dbReference>
<evidence type="ECO:0000259" key="3">
    <source>
        <dbReference type="PROSITE" id="PS50977"/>
    </source>
</evidence>
<sequence>MSDGPDAMVRRRRLAPGARREQIVEAAVCYFAEVGLAGTTRDLAKRAGITQALLYQYFRSKAELLDAVFARVYLDRMAPHWPGLISDRSRPLRDRMLTFYGEYTAAIFTYEWMRIFMAAGLAGEALNRRYLEHVRDVLLAPLMAEVRHEARGDLTPDTEDLWNLHGSIVYLGIRRHIYHLPTPDDVMPVIERAIDRFLGGFRIAAPADAAAGRETA</sequence>
<name>A0A2T4ZEQ2_9HYPH</name>
<dbReference type="SUPFAM" id="SSF46689">
    <property type="entry name" value="Homeodomain-like"/>
    <property type="match status" value="1"/>
</dbReference>
<keyword evidence="1 2" id="KW-0238">DNA-binding</keyword>
<dbReference type="GO" id="GO:0000976">
    <property type="term" value="F:transcription cis-regulatory region binding"/>
    <property type="evidence" value="ECO:0007669"/>
    <property type="project" value="TreeGrafter"/>
</dbReference>
<accession>A0A2T4ZEQ2</accession>
<dbReference type="AlphaFoldDB" id="A0A2T4ZEQ2"/>
<dbReference type="InterPro" id="IPR001647">
    <property type="entry name" value="HTH_TetR"/>
</dbReference>
<dbReference type="PRINTS" id="PR00455">
    <property type="entry name" value="HTHTETR"/>
</dbReference>
<protein>
    <submittedName>
        <fullName evidence="4">TetR family transcriptional regulator</fullName>
    </submittedName>
</protein>
<dbReference type="PANTHER" id="PTHR30055">
    <property type="entry name" value="HTH-TYPE TRANSCRIPTIONAL REGULATOR RUTR"/>
    <property type="match status" value="1"/>
</dbReference>
<comment type="caution">
    <text evidence="4">The sequence shown here is derived from an EMBL/GenBank/DDBJ whole genome shotgun (WGS) entry which is preliminary data.</text>
</comment>
<feature type="domain" description="HTH tetR-type" evidence="3">
    <location>
        <begin position="17"/>
        <end position="76"/>
    </location>
</feature>
<dbReference type="Pfam" id="PF00440">
    <property type="entry name" value="TetR_N"/>
    <property type="match status" value="1"/>
</dbReference>
<dbReference type="Proteomes" id="UP000241808">
    <property type="component" value="Unassembled WGS sequence"/>
</dbReference>
<organism evidence="4 5">
    <name type="scientific">Phreatobacter oligotrophus</name>
    <dbReference type="NCBI Taxonomy" id="1122261"/>
    <lineage>
        <taxon>Bacteria</taxon>
        <taxon>Pseudomonadati</taxon>
        <taxon>Pseudomonadota</taxon>
        <taxon>Alphaproteobacteria</taxon>
        <taxon>Hyphomicrobiales</taxon>
        <taxon>Phreatobacteraceae</taxon>
        <taxon>Phreatobacter</taxon>
    </lineage>
</organism>
<keyword evidence="5" id="KW-1185">Reference proteome</keyword>
<evidence type="ECO:0000256" key="2">
    <source>
        <dbReference type="PROSITE-ProRule" id="PRU00335"/>
    </source>
</evidence>
<dbReference type="PROSITE" id="PS50977">
    <property type="entry name" value="HTH_TETR_2"/>
    <property type="match status" value="1"/>
</dbReference>
<evidence type="ECO:0000313" key="5">
    <source>
        <dbReference type="Proteomes" id="UP000241808"/>
    </source>
</evidence>
<dbReference type="GO" id="GO:0003700">
    <property type="term" value="F:DNA-binding transcription factor activity"/>
    <property type="evidence" value="ECO:0007669"/>
    <property type="project" value="TreeGrafter"/>
</dbReference>
<dbReference type="Gene3D" id="1.10.357.10">
    <property type="entry name" value="Tetracycline Repressor, domain 2"/>
    <property type="match status" value="1"/>
</dbReference>
<feature type="DNA-binding region" description="H-T-H motif" evidence="2">
    <location>
        <begin position="39"/>
        <end position="58"/>
    </location>
</feature>
<dbReference type="InterPro" id="IPR050109">
    <property type="entry name" value="HTH-type_TetR-like_transc_reg"/>
</dbReference>
<reference evidence="4 5" key="1">
    <citation type="submission" date="2018-04" db="EMBL/GenBank/DDBJ databases">
        <title>Genomic Encyclopedia of Archaeal and Bacterial Type Strains, Phase II (KMG-II): from individual species to whole genera.</title>
        <authorList>
            <person name="Goeker M."/>
        </authorList>
    </citation>
    <scope>NUCLEOTIDE SEQUENCE [LARGE SCALE GENOMIC DNA]</scope>
    <source>
        <strain evidence="4 5">DSM 25521</strain>
    </source>
</reference>
<evidence type="ECO:0000256" key="1">
    <source>
        <dbReference type="ARBA" id="ARBA00023125"/>
    </source>
</evidence>
<gene>
    <name evidence="4" type="ORF">C8P69_103305</name>
</gene>
<evidence type="ECO:0000313" key="4">
    <source>
        <dbReference type="EMBL" id="PTM60375.1"/>
    </source>
</evidence>
<dbReference type="EMBL" id="PZZL01000003">
    <property type="protein sequence ID" value="PTM60375.1"/>
    <property type="molecule type" value="Genomic_DNA"/>
</dbReference>
<dbReference type="InterPro" id="IPR009057">
    <property type="entry name" value="Homeodomain-like_sf"/>
</dbReference>
<proteinExistence type="predicted"/>
<dbReference type="PROSITE" id="PS01081">
    <property type="entry name" value="HTH_TETR_1"/>
    <property type="match status" value="1"/>
</dbReference>